<evidence type="ECO:0000313" key="18">
    <source>
        <dbReference type="Proteomes" id="UP000274822"/>
    </source>
</evidence>
<keyword evidence="6" id="KW-0067">ATP-binding</keyword>
<dbReference type="FunFam" id="1.20.1560.10:FF:000004">
    <property type="entry name" value="ATP-binding cassette sub-family B member 7"/>
    <property type="match status" value="1"/>
</dbReference>
<dbReference type="PANTHER" id="PTHR24221">
    <property type="entry name" value="ATP-BINDING CASSETTE SUB-FAMILY B"/>
    <property type="match status" value="1"/>
</dbReference>
<keyword evidence="8 14" id="KW-1133">Transmembrane helix</keyword>
<dbReference type="Pfam" id="PF00664">
    <property type="entry name" value="ABC_membrane"/>
    <property type="match status" value="1"/>
</dbReference>
<dbReference type="InterPro" id="IPR017871">
    <property type="entry name" value="ABC_transporter-like_CS"/>
</dbReference>
<dbReference type="FunFam" id="3.40.50.300:FF:000186">
    <property type="entry name" value="ATP-binding cassette sub-family B member 7, mitochondrial"/>
    <property type="match status" value="1"/>
</dbReference>
<proteinExistence type="inferred from homology"/>
<keyword evidence="5" id="KW-0547">Nucleotide-binding</keyword>
<evidence type="ECO:0000259" key="16">
    <source>
        <dbReference type="PROSITE" id="PS50929"/>
    </source>
</evidence>
<dbReference type="PROSITE" id="PS50893">
    <property type="entry name" value="ABC_TRANSPORTER_2"/>
    <property type="match status" value="1"/>
</dbReference>
<protein>
    <recommendedName>
        <fullName evidence="11">Iron-sulfur clusters transporter ATM1, mitochondrial</fullName>
    </recommendedName>
    <alternativeName>
        <fullName evidence="12">Iron-sulfur clusters transporter atm1, mitochondrial</fullName>
    </alternativeName>
</protein>
<evidence type="ECO:0000256" key="14">
    <source>
        <dbReference type="SAM" id="Phobius"/>
    </source>
</evidence>
<feature type="domain" description="ABC transporter" evidence="15">
    <location>
        <begin position="468"/>
        <end position="704"/>
    </location>
</feature>
<comment type="similarity">
    <text evidence="10">Belongs to the ABC transporter superfamily. ABCB family. Heavy Metal importer (TC 3.A.1.210) subfamily.</text>
</comment>
<evidence type="ECO:0000256" key="4">
    <source>
        <dbReference type="ARBA" id="ARBA00022692"/>
    </source>
</evidence>
<dbReference type="Proteomes" id="UP000274822">
    <property type="component" value="Unassembled WGS sequence"/>
</dbReference>
<gene>
    <name evidence="17" type="ORF">BC938DRAFT_473303</name>
</gene>
<evidence type="ECO:0000256" key="13">
    <source>
        <dbReference type="SAM" id="MobiDB-lite"/>
    </source>
</evidence>
<comment type="subunit">
    <text evidence="2">Homodimer.</text>
</comment>
<comment type="subcellular location">
    <subcellularLocation>
        <location evidence="1">Mitochondrion inner membrane</location>
        <topology evidence="1">Multi-pass membrane protein</topology>
    </subcellularLocation>
</comment>
<dbReference type="GO" id="GO:0005743">
    <property type="term" value="C:mitochondrial inner membrane"/>
    <property type="evidence" value="ECO:0007669"/>
    <property type="project" value="UniProtKB-SubCell"/>
</dbReference>
<evidence type="ECO:0000256" key="10">
    <source>
        <dbReference type="ARBA" id="ARBA00024363"/>
    </source>
</evidence>
<evidence type="ECO:0000256" key="3">
    <source>
        <dbReference type="ARBA" id="ARBA00022448"/>
    </source>
</evidence>
<evidence type="ECO:0000313" key="17">
    <source>
        <dbReference type="EMBL" id="RUS24630.1"/>
    </source>
</evidence>
<dbReference type="PROSITE" id="PS00211">
    <property type="entry name" value="ABC_TRANSPORTER_1"/>
    <property type="match status" value="1"/>
</dbReference>
<organism evidence="17 18">
    <name type="scientific">Jimgerdemannia flammicorona</name>
    <dbReference type="NCBI Taxonomy" id="994334"/>
    <lineage>
        <taxon>Eukaryota</taxon>
        <taxon>Fungi</taxon>
        <taxon>Fungi incertae sedis</taxon>
        <taxon>Mucoromycota</taxon>
        <taxon>Mucoromycotina</taxon>
        <taxon>Endogonomycetes</taxon>
        <taxon>Endogonales</taxon>
        <taxon>Endogonaceae</taxon>
        <taxon>Jimgerdemannia</taxon>
    </lineage>
</organism>
<keyword evidence="3" id="KW-0813">Transport</keyword>
<dbReference type="GO" id="GO:0016887">
    <property type="term" value="F:ATP hydrolysis activity"/>
    <property type="evidence" value="ECO:0007669"/>
    <property type="project" value="InterPro"/>
</dbReference>
<accession>A0A433Q4B6</accession>
<dbReference type="InterPro" id="IPR011527">
    <property type="entry name" value="ABC1_TM_dom"/>
</dbReference>
<dbReference type="InterPro" id="IPR027417">
    <property type="entry name" value="P-loop_NTPase"/>
</dbReference>
<dbReference type="Gene3D" id="1.20.1560.10">
    <property type="entry name" value="ABC transporter type 1, transmembrane domain"/>
    <property type="match status" value="1"/>
</dbReference>
<evidence type="ECO:0000256" key="7">
    <source>
        <dbReference type="ARBA" id="ARBA00022967"/>
    </source>
</evidence>
<dbReference type="SMART" id="SM00382">
    <property type="entry name" value="AAA"/>
    <property type="match status" value="1"/>
</dbReference>
<dbReference type="CDD" id="cd03253">
    <property type="entry name" value="ABCC_ATM1_transporter"/>
    <property type="match status" value="1"/>
</dbReference>
<name>A0A433Q4B6_9FUNG</name>
<dbReference type="InterPro" id="IPR039421">
    <property type="entry name" value="Type_1_exporter"/>
</dbReference>
<dbReference type="Gene3D" id="3.40.50.300">
    <property type="entry name" value="P-loop containing nucleotide triphosphate hydrolases"/>
    <property type="match status" value="1"/>
</dbReference>
<comment type="caution">
    <text evidence="17">The sequence shown here is derived from an EMBL/GenBank/DDBJ whole genome shotgun (WGS) entry which is preliminary data.</text>
</comment>
<evidence type="ECO:0000259" key="15">
    <source>
        <dbReference type="PROSITE" id="PS50893"/>
    </source>
</evidence>
<sequence>MFLARSASGLLRARCPLDTALKDAIPHHHPFAAFRPLTNIPCQRLSLSRATPRPFVPPLASHPACKRAFVSESKPAASPRTDKKPATTITANTGKGPPKAVDPAAKTLGTVPAPPPPEPPKSTDWAIVKQLLKYIWPKDDVGVKIRVVAALSLLILNVQVPFFFKDIVDSLSTPIPEGATLWAVCGAAIVGYGLARMGSTLFQELRNAVFANVAQKAIRRVARNVFYHLHQLDLGFHLARQTGGLNRAIDRGTKGISFLLSSMVFHVIPTALEITMVCGILASQYGTSYALVTLGTMAAYTAFTIVTTSWRTQFRKQANAADNEAATKAVDSLINYEAVKYFNNERYETDQYDKALEKYEHASLKIASSLTFLNAGQNAIFSAALTAMMFLTAQGVVKGALTVGDVVMVNQLVFQLSVPLNFLGSVYRELRQSLIDMEALFNLEGYNAQIKDASDARDIVLLGGGGDIRFDNVSFGYHPDRPILKGVSFFVPRGKKVAIVGPSGCGKSTVLRLLFRFYDPQSGTISIDGQDIRHLKLDSLRKCIGVVPQDITLFNNTIYHNIAYGRIDAPREEVHGAARRAQIHDVIMSLPDKYETKVGERGLMLSGGEKQRVSLARTILKNPPILFFDEATSALDTHTEQALLTNIRSILHDSKSTSMHVAHRLKTVADADDIIVLKDGHIVERGRHEDLVQPSSPVGVYREMWIAQEITEPRRAAEKVDVDGQI</sequence>
<evidence type="ECO:0000256" key="12">
    <source>
        <dbReference type="ARBA" id="ARBA00040792"/>
    </source>
</evidence>
<keyword evidence="18" id="KW-1185">Reference proteome</keyword>
<feature type="region of interest" description="Disordered" evidence="13">
    <location>
        <begin position="71"/>
        <end position="122"/>
    </location>
</feature>
<dbReference type="PANTHER" id="PTHR24221:SF402">
    <property type="entry name" value="IRON-SULFUR CLUSTERS TRANSPORTER ABCB7, MITOCHONDRIAL"/>
    <property type="match status" value="1"/>
</dbReference>
<dbReference type="InterPro" id="IPR036640">
    <property type="entry name" value="ABC1_TM_sf"/>
</dbReference>
<dbReference type="GO" id="GO:0140359">
    <property type="term" value="F:ABC-type transporter activity"/>
    <property type="evidence" value="ECO:0007669"/>
    <property type="project" value="InterPro"/>
</dbReference>
<dbReference type="CDD" id="cd18582">
    <property type="entry name" value="ABC_6TM_ATM1_ABCB7"/>
    <property type="match status" value="1"/>
</dbReference>
<dbReference type="SUPFAM" id="SSF90123">
    <property type="entry name" value="ABC transporter transmembrane region"/>
    <property type="match status" value="1"/>
</dbReference>
<dbReference type="Pfam" id="PF00005">
    <property type="entry name" value="ABC_tran"/>
    <property type="match status" value="1"/>
</dbReference>
<evidence type="ECO:0000256" key="2">
    <source>
        <dbReference type="ARBA" id="ARBA00011738"/>
    </source>
</evidence>
<keyword evidence="7" id="KW-1278">Translocase</keyword>
<dbReference type="PROSITE" id="PS50929">
    <property type="entry name" value="ABC_TM1F"/>
    <property type="match status" value="1"/>
</dbReference>
<evidence type="ECO:0000256" key="11">
    <source>
        <dbReference type="ARBA" id="ARBA00039906"/>
    </source>
</evidence>
<evidence type="ECO:0000256" key="6">
    <source>
        <dbReference type="ARBA" id="ARBA00022840"/>
    </source>
</evidence>
<dbReference type="AlphaFoldDB" id="A0A433Q4B6"/>
<reference evidence="17 18" key="1">
    <citation type="journal article" date="2018" name="New Phytol.">
        <title>Phylogenomics of Endogonaceae and evolution of mycorrhizas within Mucoromycota.</title>
        <authorList>
            <person name="Chang Y."/>
            <person name="Desiro A."/>
            <person name="Na H."/>
            <person name="Sandor L."/>
            <person name="Lipzen A."/>
            <person name="Clum A."/>
            <person name="Barry K."/>
            <person name="Grigoriev I.V."/>
            <person name="Martin F.M."/>
            <person name="Stajich J.E."/>
            <person name="Smith M.E."/>
            <person name="Bonito G."/>
            <person name="Spatafora J.W."/>
        </authorList>
    </citation>
    <scope>NUCLEOTIDE SEQUENCE [LARGE SCALE GENOMIC DNA]</scope>
    <source>
        <strain evidence="17 18">AD002</strain>
    </source>
</reference>
<feature type="transmembrane region" description="Helical" evidence="14">
    <location>
        <begin position="288"/>
        <end position="306"/>
    </location>
</feature>
<dbReference type="SUPFAM" id="SSF52540">
    <property type="entry name" value="P-loop containing nucleoside triphosphate hydrolases"/>
    <property type="match status" value="1"/>
</dbReference>
<keyword evidence="9 14" id="KW-0472">Membrane</keyword>
<dbReference type="EMBL" id="RBNJ01015403">
    <property type="protein sequence ID" value="RUS24630.1"/>
    <property type="molecule type" value="Genomic_DNA"/>
</dbReference>
<feature type="domain" description="ABC transmembrane type-1" evidence="16">
    <location>
        <begin position="147"/>
        <end position="432"/>
    </location>
</feature>
<feature type="transmembrane region" description="Helical" evidence="14">
    <location>
        <begin position="256"/>
        <end position="282"/>
    </location>
</feature>
<dbReference type="InterPro" id="IPR003439">
    <property type="entry name" value="ABC_transporter-like_ATP-bd"/>
</dbReference>
<evidence type="ECO:0000256" key="8">
    <source>
        <dbReference type="ARBA" id="ARBA00022989"/>
    </source>
</evidence>
<evidence type="ECO:0000256" key="9">
    <source>
        <dbReference type="ARBA" id="ARBA00023136"/>
    </source>
</evidence>
<dbReference type="GO" id="GO:0006879">
    <property type="term" value="P:intracellular iron ion homeostasis"/>
    <property type="evidence" value="ECO:0007669"/>
    <property type="project" value="TreeGrafter"/>
</dbReference>
<feature type="transmembrane region" description="Helical" evidence="14">
    <location>
        <begin position="179"/>
        <end position="195"/>
    </location>
</feature>
<feature type="transmembrane region" description="Helical" evidence="14">
    <location>
        <begin position="143"/>
        <end position="164"/>
    </location>
</feature>
<dbReference type="GO" id="GO:0140466">
    <property type="term" value="P:iron-sulfur cluster export from the mitochondrion"/>
    <property type="evidence" value="ECO:0007669"/>
    <property type="project" value="UniProtKB-ARBA"/>
</dbReference>
<evidence type="ECO:0000256" key="5">
    <source>
        <dbReference type="ARBA" id="ARBA00022741"/>
    </source>
</evidence>
<dbReference type="GO" id="GO:0005524">
    <property type="term" value="F:ATP binding"/>
    <property type="evidence" value="ECO:0007669"/>
    <property type="project" value="UniProtKB-KW"/>
</dbReference>
<evidence type="ECO:0000256" key="1">
    <source>
        <dbReference type="ARBA" id="ARBA00004448"/>
    </source>
</evidence>
<dbReference type="InterPro" id="IPR003593">
    <property type="entry name" value="AAA+_ATPase"/>
</dbReference>
<keyword evidence="4 14" id="KW-0812">Transmembrane</keyword>